<evidence type="ECO:0000313" key="5">
    <source>
        <dbReference type="Proteomes" id="UP000254040"/>
    </source>
</evidence>
<protein>
    <submittedName>
        <fullName evidence="3">Uncharacterized protein</fullName>
    </submittedName>
</protein>
<evidence type="ECO:0000256" key="1">
    <source>
        <dbReference type="SAM" id="Phobius"/>
    </source>
</evidence>
<organism evidence="3 5">
    <name type="scientific">Legionella moravica</name>
    <dbReference type="NCBI Taxonomy" id="39962"/>
    <lineage>
        <taxon>Bacteria</taxon>
        <taxon>Pseudomonadati</taxon>
        <taxon>Pseudomonadota</taxon>
        <taxon>Gammaproteobacteria</taxon>
        <taxon>Legionellales</taxon>
        <taxon>Legionellaceae</taxon>
        <taxon>Legionella</taxon>
    </lineage>
</organism>
<evidence type="ECO:0000313" key="3">
    <source>
        <dbReference type="EMBL" id="STY27578.1"/>
    </source>
</evidence>
<sequence>MELTPWFLVALSAAVIVLCGLSLFMFKKRKNRHFIIVLFIFLMFAAIFLHGVSFRML</sequence>
<name>A0A378LP09_9GAMM</name>
<reference evidence="3 5" key="2">
    <citation type="submission" date="2018-06" db="EMBL/GenBank/DDBJ databases">
        <authorList>
            <consortium name="Pathogen Informatics"/>
            <person name="Doyle S."/>
        </authorList>
    </citation>
    <scope>NUCLEOTIDE SEQUENCE [LARGE SCALE GENOMIC DNA]</scope>
    <source>
        <strain evidence="3 5">NCTC12239</strain>
    </source>
</reference>
<keyword evidence="1" id="KW-0812">Transmembrane</keyword>
<evidence type="ECO:0000313" key="2">
    <source>
        <dbReference type="EMBL" id="KTD39671.1"/>
    </source>
</evidence>
<feature type="transmembrane region" description="Helical" evidence="1">
    <location>
        <begin position="33"/>
        <end position="52"/>
    </location>
</feature>
<keyword evidence="4" id="KW-1185">Reference proteome</keyword>
<proteinExistence type="predicted"/>
<reference evidence="2 4" key="1">
    <citation type="submission" date="2015-11" db="EMBL/GenBank/DDBJ databases">
        <title>Genomic analysis of 38 Legionella species identifies large and diverse effector repertoires.</title>
        <authorList>
            <person name="Burstein D."/>
            <person name="Amaro F."/>
            <person name="Zusman T."/>
            <person name="Lifshitz Z."/>
            <person name="Cohen O."/>
            <person name="Gilbert J.A."/>
            <person name="Pupko T."/>
            <person name="Shuman H.A."/>
            <person name="Segal G."/>
        </authorList>
    </citation>
    <scope>NUCLEOTIDE SEQUENCE [LARGE SCALE GENOMIC DNA]</scope>
    <source>
        <strain evidence="2 4">ATCC 43877</strain>
    </source>
</reference>
<dbReference type="Proteomes" id="UP000254040">
    <property type="component" value="Unassembled WGS sequence"/>
</dbReference>
<keyword evidence="1" id="KW-0472">Membrane</keyword>
<dbReference type="EMBL" id="LNYN01000001">
    <property type="protein sequence ID" value="KTD39671.1"/>
    <property type="molecule type" value="Genomic_DNA"/>
</dbReference>
<dbReference type="STRING" id="39962.Lmor_0037"/>
<dbReference type="AlphaFoldDB" id="A0A378LP09"/>
<gene>
    <name evidence="2" type="ORF">Lmor_0037</name>
    <name evidence="3" type="ORF">NCTC12239_03256</name>
</gene>
<dbReference type="EMBL" id="UGOG01000002">
    <property type="protein sequence ID" value="STY27578.1"/>
    <property type="molecule type" value="Genomic_DNA"/>
</dbReference>
<feature type="transmembrane region" description="Helical" evidence="1">
    <location>
        <begin position="6"/>
        <end position="26"/>
    </location>
</feature>
<dbReference type="Proteomes" id="UP000054985">
    <property type="component" value="Unassembled WGS sequence"/>
</dbReference>
<accession>A0A378LP09</accession>
<evidence type="ECO:0000313" key="4">
    <source>
        <dbReference type="Proteomes" id="UP000054985"/>
    </source>
</evidence>
<keyword evidence="1" id="KW-1133">Transmembrane helix</keyword>